<dbReference type="OrthoDB" id="1114031at2"/>
<protein>
    <recommendedName>
        <fullName evidence="3">Lipoprotein</fullName>
    </recommendedName>
</protein>
<accession>A0A365Y372</accession>
<dbReference type="AlphaFoldDB" id="A0A365Y372"/>
<sequence>MKSYFSTNRVLAGTIAVVAVATLFFACKKEVTTDTAAANEDDNKTLLAASHETTAHAVYGDLFETTAVIAANQGLTNGRKAEYNDYANVTACPSILLSSANPTDWPKQLVIDYGDACRDSYGVTRSGKVYITVYGLLFGPNSNIAIRLDGYKYNGIPVQGRDSIYNVTYNATTGVQYTTEITGGRMLFSDTLILGYTSKKTVKQTAGAGTPTPNDNVYNVEGTASINYEKGGPAGSATFTTQTPLVKATACQWVSQGKLQVALGNLSGIIDYGNGVCDNKATITVNGDKVKEIILK</sequence>
<gene>
    <name evidence="1" type="ORF">DF182_10825</name>
</gene>
<proteinExistence type="predicted"/>
<reference evidence="1 2" key="1">
    <citation type="submission" date="2018-05" db="EMBL/GenBank/DDBJ databases">
        <title>Chitinophaga sp. K3CV102501T nov., isolated from isolated from a monsoon evergreen broad-leaved forest soil.</title>
        <authorList>
            <person name="Lv Y."/>
        </authorList>
    </citation>
    <scope>NUCLEOTIDE SEQUENCE [LARGE SCALE GENOMIC DNA]</scope>
    <source>
        <strain evidence="1 2">GDMCC 1.1325</strain>
    </source>
</reference>
<evidence type="ECO:0000313" key="2">
    <source>
        <dbReference type="Proteomes" id="UP000253410"/>
    </source>
</evidence>
<dbReference type="PROSITE" id="PS51257">
    <property type="entry name" value="PROKAR_LIPOPROTEIN"/>
    <property type="match status" value="1"/>
</dbReference>
<comment type="caution">
    <text evidence="1">The sequence shown here is derived from an EMBL/GenBank/DDBJ whole genome shotgun (WGS) entry which is preliminary data.</text>
</comment>
<evidence type="ECO:0008006" key="3">
    <source>
        <dbReference type="Google" id="ProtNLM"/>
    </source>
</evidence>
<keyword evidence="2" id="KW-1185">Reference proteome</keyword>
<organism evidence="1 2">
    <name type="scientific">Chitinophaga flava</name>
    <dbReference type="NCBI Taxonomy" id="2259036"/>
    <lineage>
        <taxon>Bacteria</taxon>
        <taxon>Pseudomonadati</taxon>
        <taxon>Bacteroidota</taxon>
        <taxon>Chitinophagia</taxon>
        <taxon>Chitinophagales</taxon>
        <taxon>Chitinophagaceae</taxon>
        <taxon>Chitinophaga</taxon>
    </lineage>
</organism>
<evidence type="ECO:0000313" key="1">
    <source>
        <dbReference type="EMBL" id="RBL93036.1"/>
    </source>
</evidence>
<dbReference type="EMBL" id="QFFJ01000001">
    <property type="protein sequence ID" value="RBL93036.1"/>
    <property type="molecule type" value="Genomic_DNA"/>
</dbReference>
<dbReference type="RefSeq" id="WP_113615631.1">
    <property type="nucleotide sequence ID" value="NZ_QFFJ01000001.1"/>
</dbReference>
<dbReference type="Proteomes" id="UP000253410">
    <property type="component" value="Unassembled WGS sequence"/>
</dbReference>
<name>A0A365Y372_9BACT</name>